<dbReference type="PROSITE" id="PS50045">
    <property type="entry name" value="SIGMA54_INTERACT_4"/>
    <property type="match status" value="1"/>
</dbReference>
<dbReference type="InterPro" id="IPR025943">
    <property type="entry name" value="Sigma_54_int_dom_ATP-bd_2"/>
</dbReference>
<dbReference type="PROSITE" id="PS00676">
    <property type="entry name" value="SIGMA54_INTERACT_2"/>
    <property type="match status" value="1"/>
</dbReference>
<keyword evidence="5" id="KW-0804">Transcription</keyword>
<dbReference type="RefSeq" id="WP_206730027.1">
    <property type="nucleotide sequence ID" value="NZ_CP071090.1"/>
</dbReference>
<evidence type="ECO:0000259" key="8">
    <source>
        <dbReference type="PROSITE" id="PS50110"/>
    </source>
</evidence>
<proteinExistence type="predicted"/>
<dbReference type="InterPro" id="IPR027417">
    <property type="entry name" value="P-loop_NTPase"/>
</dbReference>
<evidence type="ECO:0000259" key="7">
    <source>
        <dbReference type="PROSITE" id="PS50045"/>
    </source>
</evidence>
<dbReference type="Pfam" id="PF00158">
    <property type="entry name" value="Sigma54_activat"/>
    <property type="match status" value="1"/>
</dbReference>
<reference evidence="9 10" key="1">
    <citation type="submission" date="2021-02" db="EMBL/GenBank/DDBJ databases">
        <title>De Novo genome assembly of isolated myxobacteria.</title>
        <authorList>
            <person name="Stevens D.C."/>
        </authorList>
    </citation>
    <scope>NUCLEOTIDE SEQUENCE [LARGE SCALE GENOMIC DNA]</scope>
    <source>
        <strain evidence="10">SCPEA02</strain>
    </source>
</reference>
<sequence>MKARLLVVDDDDGVRYTLRGMFEDAGLDVEEASDGEAGLARLKRGGIDLVVSDLRMPRMDGLELLRQSRSLVPAPKLILVTAHGSERHAVEAMKLGALDYFRKPFVVDEVLAVVRRAVGVVRLEAENERLQGENNLLKSMVFASSAMSRLALLIQRVAPRDVTVLLTGESGTGKERVAEALVRASARAEKPFVRFNCAALTPELAEAELFGHTRGAFTGAVRARNGLFREADGGTLFLDEIGELDAATQAKLLRVLQEGEVRPVGEDRAYRIDVRIVAATHRDLAQRVAAGLFREDLYYRLKVVHLHVPPLRQRPEDIPVLARYFLGRFAERFGTAPVAVTPELLARLAAHPWPGNVRELENALESAVALSLDGTIDLSLLPGGAPGGAEPAVRAGLKERVGAYERGLIVAALEGAKGNRSEAARLLDISRATLHDKLRKYGLASGEEEGD</sequence>
<evidence type="ECO:0000256" key="5">
    <source>
        <dbReference type="ARBA" id="ARBA00023163"/>
    </source>
</evidence>
<dbReference type="InterPro" id="IPR001789">
    <property type="entry name" value="Sig_transdc_resp-reg_receiver"/>
</dbReference>
<evidence type="ECO:0000256" key="2">
    <source>
        <dbReference type="ARBA" id="ARBA00022840"/>
    </source>
</evidence>
<dbReference type="InterPro" id="IPR009057">
    <property type="entry name" value="Homeodomain-like_sf"/>
</dbReference>
<dbReference type="Gene3D" id="1.10.10.60">
    <property type="entry name" value="Homeodomain-like"/>
    <property type="match status" value="1"/>
</dbReference>
<dbReference type="CDD" id="cd00009">
    <property type="entry name" value="AAA"/>
    <property type="match status" value="1"/>
</dbReference>
<keyword evidence="6" id="KW-0597">Phosphoprotein</keyword>
<protein>
    <submittedName>
        <fullName evidence="9">Sigma-54-dependent Fis family transcriptional regulator</fullName>
    </submittedName>
</protein>
<dbReference type="PROSITE" id="PS00675">
    <property type="entry name" value="SIGMA54_INTERACT_1"/>
    <property type="match status" value="1"/>
</dbReference>
<dbReference type="InterPro" id="IPR002078">
    <property type="entry name" value="Sigma_54_int"/>
</dbReference>
<dbReference type="InterPro" id="IPR002197">
    <property type="entry name" value="HTH_Fis"/>
</dbReference>
<dbReference type="SUPFAM" id="SSF52540">
    <property type="entry name" value="P-loop containing nucleoside triphosphate hydrolases"/>
    <property type="match status" value="1"/>
</dbReference>
<dbReference type="SUPFAM" id="SSF46689">
    <property type="entry name" value="Homeodomain-like"/>
    <property type="match status" value="1"/>
</dbReference>
<dbReference type="SMART" id="SM00382">
    <property type="entry name" value="AAA"/>
    <property type="match status" value="1"/>
</dbReference>
<evidence type="ECO:0000256" key="4">
    <source>
        <dbReference type="ARBA" id="ARBA00023125"/>
    </source>
</evidence>
<dbReference type="InterPro" id="IPR058031">
    <property type="entry name" value="AAA_lid_NorR"/>
</dbReference>
<gene>
    <name evidence="9" type="ORF">JY651_43650</name>
</gene>
<dbReference type="InterPro" id="IPR003593">
    <property type="entry name" value="AAA+_ATPase"/>
</dbReference>
<dbReference type="PRINTS" id="PR01590">
    <property type="entry name" value="HTHFIS"/>
</dbReference>
<accession>A0ABX7PDF7</accession>
<dbReference type="PROSITE" id="PS00688">
    <property type="entry name" value="SIGMA54_INTERACT_3"/>
    <property type="match status" value="1"/>
</dbReference>
<keyword evidence="10" id="KW-1185">Reference proteome</keyword>
<evidence type="ECO:0000313" key="9">
    <source>
        <dbReference type="EMBL" id="QSQ28516.1"/>
    </source>
</evidence>
<evidence type="ECO:0000256" key="1">
    <source>
        <dbReference type="ARBA" id="ARBA00022741"/>
    </source>
</evidence>
<feature type="domain" description="Sigma-54 factor interaction" evidence="7">
    <location>
        <begin position="140"/>
        <end position="369"/>
    </location>
</feature>
<keyword evidence="4" id="KW-0238">DNA-binding</keyword>
<keyword evidence="2" id="KW-0067">ATP-binding</keyword>
<dbReference type="Proteomes" id="UP000662747">
    <property type="component" value="Chromosome"/>
</dbReference>
<dbReference type="Pfam" id="PF25601">
    <property type="entry name" value="AAA_lid_14"/>
    <property type="match status" value="1"/>
</dbReference>
<dbReference type="PANTHER" id="PTHR32071">
    <property type="entry name" value="TRANSCRIPTIONAL REGULATORY PROTEIN"/>
    <property type="match status" value="1"/>
</dbReference>
<dbReference type="PANTHER" id="PTHR32071:SF117">
    <property type="entry name" value="PTS-DEPENDENT DIHYDROXYACETONE KINASE OPERON REGULATORY PROTEIN-RELATED"/>
    <property type="match status" value="1"/>
</dbReference>
<dbReference type="EMBL" id="CP071090">
    <property type="protein sequence ID" value="QSQ28516.1"/>
    <property type="molecule type" value="Genomic_DNA"/>
</dbReference>
<dbReference type="SUPFAM" id="SSF52172">
    <property type="entry name" value="CheY-like"/>
    <property type="match status" value="1"/>
</dbReference>
<dbReference type="InterPro" id="IPR025662">
    <property type="entry name" value="Sigma_54_int_dom_ATP-bd_1"/>
</dbReference>
<feature type="modified residue" description="4-aspartylphosphate" evidence="6">
    <location>
        <position position="53"/>
    </location>
</feature>
<organism evidence="9 10">
    <name type="scientific">Pyxidicoccus parkwayensis</name>
    <dbReference type="NCBI Taxonomy" id="2813578"/>
    <lineage>
        <taxon>Bacteria</taxon>
        <taxon>Pseudomonadati</taxon>
        <taxon>Myxococcota</taxon>
        <taxon>Myxococcia</taxon>
        <taxon>Myxococcales</taxon>
        <taxon>Cystobacterineae</taxon>
        <taxon>Myxococcaceae</taxon>
        <taxon>Pyxidicoccus</taxon>
    </lineage>
</organism>
<dbReference type="SMART" id="SM00448">
    <property type="entry name" value="REC"/>
    <property type="match status" value="1"/>
</dbReference>
<dbReference type="Gene3D" id="1.10.8.60">
    <property type="match status" value="1"/>
</dbReference>
<dbReference type="Pfam" id="PF02954">
    <property type="entry name" value="HTH_8"/>
    <property type="match status" value="1"/>
</dbReference>
<dbReference type="Pfam" id="PF00072">
    <property type="entry name" value="Response_reg"/>
    <property type="match status" value="1"/>
</dbReference>
<dbReference type="Gene3D" id="3.40.50.2300">
    <property type="match status" value="1"/>
</dbReference>
<feature type="domain" description="Response regulatory" evidence="8">
    <location>
        <begin position="4"/>
        <end position="118"/>
    </location>
</feature>
<evidence type="ECO:0000313" key="10">
    <source>
        <dbReference type="Proteomes" id="UP000662747"/>
    </source>
</evidence>
<dbReference type="Gene3D" id="3.40.50.300">
    <property type="entry name" value="P-loop containing nucleotide triphosphate hydrolases"/>
    <property type="match status" value="1"/>
</dbReference>
<dbReference type="PROSITE" id="PS50110">
    <property type="entry name" value="RESPONSE_REGULATORY"/>
    <property type="match status" value="1"/>
</dbReference>
<dbReference type="CDD" id="cd00156">
    <property type="entry name" value="REC"/>
    <property type="match status" value="1"/>
</dbReference>
<evidence type="ECO:0000256" key="3">
    <source>
        <dbReference type="ARBA" id="ARBA00023015"/>
    </source>
</evidence>
<evidence type="ECO:0000256" key="6">
    <source>
        <dbReference type="PROSITE-ProRule" id="PRU00169"/>
    </source>
</evidence>
<keyword evidence="3" id="KW-0805">Transcription regulation</keyword>
<name>A0ABX7PDF7_9BACT</name>
<keyword evidence="1" id="KW-0547">Nucleotide-binding</keyword>
<dbReference type="InterPro" id="IPR011006">
    <property type="entry name" value="CheY-like_superfamily"/>
</dbReference>
<dbReference type="InterPro" id="IPR025944">
    <property type="entry name" value="Sigma_54_int_dom_CS"/>
</dbReference>